<feature type="compositionally biased region" description="Low complexity" evidence="4">
    <location>
        <begin position="389"/>
        <end position="400"/>
    </location>
</feature>
<evidence type="ECO:0000256" key="4">
    <source>
        <dbReference type="SAM" id="MobiDB-lite"/>
    </source>
</evidence>
<accession>A0ABN9SW24</accession>
<feature type="compositionally biased region" description="Low complexity" evidence="4">
    <location>
        <begin position="692"/>
        <end position="701"/>
    </location>
</feature>
<protein>
    <recommendedName>
        <fullName evidence="6">ACB domain-containing protein</fullName>
    </recommendedName>
</protein>
<feature type="region of interest" description="Disordered" evidence="4">
    <location>
        <begin position="688"/>
        <end position="744"/>
    </location>
</feature>
<feature type="transmembrane region" description="Helical" evidence="5">
    <location>
        <begin position="661"/>
        <end position="682"/>
    </location>
</feature>
<feature type="region of interest" description="Disordered" evidence="4">
    <location>
        <begin position="98"/>
        <end position="322"/>
    </location>
</feature>
<keyword evidence="5" id="KW-0812">Transmembrane</keyword>
<feature type="region of interest" description="Disordered" evidence="4">
    <location>
        <begin position="500"/>
        <end position="636"/>
    </location>
</feature>
<feature type="compositionally biased region" description="Acidic residues" evidence="4">
    <location>
        <begin position="530"/>
        <end position="547"/>
    </location>
</feature>
<feature type="compositionally biased region" description="Low complexity" evidence="4">
    <location>
        <begin position="179"/>
        <end position="198"/>
    </location>
</feature>
<evidence type="ECO:0000259" key="6">
    <source>
        <dbReference type="PROSITE" id="PS51228"/>
    </source>
</evidence>
<keyword evidence="5" id="KW-1133">Transmembrane helix</keyword>
<keyword evidence="2" id="KW-0446">Lipid-binding</keyword>
<dbReference type="PANTHER" id="PTHR23310">
    <property type="entry name" value="ACYL-COA-BINDING PROTEIN, ACBP"/>
    <property type="match status" value="1"/>
</dbReference>
<evidence type="ECO:0000313" key="7">
    <source>
        <dbReference type="EMBL" id="CAK0836744.1"/>
    </source>
</evidence>
<dbReference type="Gene3D" id="1.20.80.10">
    <property type="match status" value="1"/>
</dbReference>
<dbReference type="SUPFAM" id="SSF47027">
    <property type="entry name" value="Acyl-CoA binding protein"/>
    <property type="match status" value="1"/>
</dbReference>
<feature type="compositionally biased region" description="Basic and acidic residues" evidence="4">
    <location>
        <begin position="54"/>
        <end position="74"/>
    </location>
</feature>
<keyword evidence="5" id="KW-0472">Membrane</keyword>
<evidence type="ECO:0000256" key="2">
    <source>
        <dbReference type="ARBA" id="ARBA00023121"/>
    </source>
</evidence>
<feature type="compositionally biased region" description="Low complexity" evidence="4">
    <location>
        <begin position="436"/>
        <end position="447"/>
    </location>
</feature>
<evidence type="ECO:0000256" key="5">
    <source>
        <dbReference type="SAM" id="Phobius"/>
    </source>
</evidence>
<gene>
    <name evidence="7" type="ORF">PCOR1329_LOCUS33143</name>
</gene>
<keyword evidence="3" id="KW-0175">Coiled coil</keyword>
<feature type="coiled-coil region" evidence="3">
    <location>
        <begin position="748"/>
        <end position="800"/>
    </location>
</feature>
<dbReference type="InterPro" id="IPR014352">
    <property type="entry name" value="FERM/acyl-CoA-bd_prot_sf"/>
</dbReference>
<organism evidence="7 8">
    <name type="scientific">Prorocentrum cordatum</name>
    <dbReference type="NCBI Taxonomy" id="2364126"/>
    <lineage>
        <taxon>Eukaryota</taxon>
        <taxon>Sar</taxon>
        <taxon>Alveolata</taxon>
        <taxon>Dinophyceae</taxon>
        <taxon>Prorocentrales</taxon>
        <taxon>Prorocentraceae</taxon>
        <taxon>Prorocentrum</taxon>
    </lineage>
</organism>
<comment type="caution">
    <text evidence="7">The sequence shown here is derived from an EMBL/GenBank/DDBJ whole genome shotgun (WGS) entry which is preliminary data.</text>
</comment>
<proteinExistence type="inferred from homology"/>
<reference evidence="7" key="1">
    <citation type="submission" date="2023-10" db="EMBL/GenBank/DDBJ databases">
        <authorList>
            <person name="Chen Y."/>
            <person name="Shah S."/>
            <person name="Dougan E. K."/>
            <person name="Thang M."/>
            <person name="Chan C."/>
        </authorList>
    </citation>
    <scope>NUCLEOTIDE SEQUENCE [LARGE SCALE GENOMIC DNA]</scope>
</reference>
<feature type="region of interest" description="Disordered" evidence="4">
    <location>
        <begin position="41"/>
        <end position="74"/>
    </location>
</feature>
<dbReference type="PANTHER" id="PTHR23310:SF62">
    <property type="entry name" value="ACYL-COA BINDING PROTEIN 1, ISOFORM A"/>
    <property type="match status" value="1"/>
</dbReference>
<dbReference type="EMBL" id="CAUYUJ010013780">
    <property type="protein sequence ID" value="CAK0836744.1"/>
    <property type="molecule type" value="Genomic_DNA"/>
</dbReference>
<feature type="compositionally biased region" description="Polar residues" evidence="4">
    <location>
        <begin position="303"/>
        <end position="322"/>
    </location>
</feature>
<name>A0ABN9SW24_9DINO</name>
<feature type="compositionally biased region" description="Low complexity" evidence="4">
    <location>
        <begin position="468"/>
        <end position="485"/>
    </location>
</feature>
<feature type="domain" description="ACB" evidence="6">
    <location>
        <begin position="11"/>
        <end position="93"/>
    </location>
</feature>
<comment type="similarity">
    <text evidence="1">Belongs to the ACBP family.</text>
</comment>
<feature type="compositionally biased region" description="Pro residues" evidence="4">
    <location>
        <begin position="702"/>
        <end position="724"/>
    </location>
</feature>
<dbReference type="Pfam" id="PF00887">
    <property type="entry name" value="ACBP"/>
    <property type="match status" value="1"/>
</dbReference>
<sequence>MAAPARSSADDERAFEAAAEWVRSPAAKGLSSADKAHLHLKQARDGDCTGTRPKGQEARRKWDAWGRQRGASREEARARYLALLDELEPSWRSTLRAADVADAGPHQEGPRESGGSELDSRLARVRRTAEAGATFESEPAQSVADVRSEAQAACDEEAVSCRGSVRSIGADVFGSPRLGEGSPGAAAGRGASAPSAEGHASSGPEAKPRVAALPVPQAAEPDPPVEEWAAAPAAPGVPSAPAASRGASSSEDPLPALVIEGLDDDVAKAGRGPVQYSLTGPLRAERAAHGEGEGGSMPHRYSIMSSPSQTSPGNIEVSVDTSSSPGIIEQFESNWANAGSAAGANTLGPKAVVEESEWAGLADSSDEEAHAAQASGMGRPASGPGSSGVQADVVPKAVVVEESEWAGLADSSDEEAQAAQAPGTGRPASGPGSSGVQADVVPKAVVVEESEWAGLADSSDEEAQAAQAPGTGRPASGPGSSGAQAVVVHKAVVEEESEWAGLAEVSSDEEAQAARASGVGRRANGLGAVMEEESEWADLADSSDEEPPAAKASGGRQANGPGAMVEEESEWAGLEDSSDEEAHAARASGTGRRASGPSSSGVQASSQDSADLSVPREPREARSAQAPSTSNGDAAVDMDLAGRPIVQVPQSRPGGSSFGGAASPFLSVLSCLVLLGVLVAIAPRHNHHGAGSPTPALRPATAPAPAPSAAPSPQPPEAPAPAAPDPAATVPTPAPVAPSGDGHTGWKLEAEVQQMRRALGEARRMREQVATDASAESERLRDTRAKLAGARQEVAQTSQDSADYRARCEVIQRALAAGPGALWPRVDGLPHQRCLAVAAGLLGALGTVGPSTARCCFQGLAGLLTFGCLLVVSICYAEALAGLEGLSAESSWPAVHVYSS</sequence>
<dbReference type="PROSITE" id="PS51228">
    <property type="entry name" value="ACB_2"/>
    <property type="match status" value="1"/>
</dbReference>
<evidence type="ECO:0000256" key="1">
    <source>
        <dbReference type="ARBA" id="ARBA00005567"/>
    </source>
</evidence>
<evidence type="ECO:0000313" key="8">
    <source>
        <dbReference type="Proteomes" id="UP001189429"/>
    </source>
</evidence>
<dbReference type="InterPro" id="IPR035984">
    <property type="entry name" value="Acyl-CoA-binding_sf"/>
</dbReference>
<feature type="compositionally biased region" description="Low complexity" evidence="4">
    <location>
        <begin position="585"/>
        <end position="611"/>
    </location>
</feature>
<evidence type="ECO:0000256" key="3">
    <source>
        <dbReference type="SAM" id="Coils"/>
    </source>
</evidence>
<feature type="region of interest" description="Disordered" evidence="4">
    <location>
        <begin position="355"/>
        <end position="485"/>
    </location>
</feature>
<keyword evidence="8" id="KW-1185">Reference proteome</keyword>
<feature type="compositionally biased region" description="Basic and acidic residues" evidence="4">
    <location>
        <begin position="283"/>
        <end position="292"/>
    </location>
</feature>
<dbReference type="Proteomes" id="UP001189429">
    <property type="component" value="Unassembled WGS sequence"/>
</dbReference>
<dbReference type="InterPro" id="IPR000582">
    <property type="entry name" value="Acyl-CoA-binding_protein"/>
</dbReference>
<feature type="compositionally biased region" description="Low complexity" evidence="4">
    <location>
        <begin position="226"/>
        <end position="251"/>
    </location>
</feature>